<dbReference type="InterPro" id="IPR001387">
    <property type="entry name" value="Cro/C1-type_HTH"/>
</dbReference>
<gene>
    <name evidence="1" type="ORF">GMD11_10650</name>
    <name evidence="2" type="ORF">GMD18_10955</name>
</gene>
<organism evidence="1 4">
    <name type="scientific">Phascolarctobacterium faecium</name>
    <dbReference type="NCBI Taxonomy" id="33025"/>
    <lineage>
        <taxon>Bacteria</taxon>
        <taxon>Bacillati</taxon>
        <taxon>Bacillota</taxon>
        <taxon>Negativicutes</taxon>
        <taxon>Acidaminococcales</taxon>
        <taxon>Acidaminococcaceae</taxon>
        <taxon>Phascolarctobacterium</taxon>
    </lineage>
</organism>
<accession>A0A7X3BWE3</accession>
<dbReference type="OrthoDB" id="428540at2"/>
<dbReference type="Proteomes" id="UP000484547">
    <property type="component" value="Unassembled WGS sequence"/>
</dbReference>
<sequence>MIAINKIKGRLAEKSLTQGDVAKAWKCATPTVSQKLNGKRPMNLDEAEILGKLLELDDKEYYEFFLSS</sequence>
<protein>
    <submittedName>
        <fullName evidence="1">DUF739 family protein</fullName>
    </submittedName>
</protein>
<comment type="caution">
    <text evidence="1">The sequence shown here is derived from an EMBL/GenBank/DDBJ whole genome shotgun (WGS) entry which is preliminary data.</text>
</comment>
<keyword evidence="3" id="KW-1185">Reference proteome</keyword>
<dbReference type="EMBL" id="WNBW01000013">
    <property type="protein sequence ID" value="MTU04902.1"/>
    <property type="molecule type" value="Genomic_DNA"/>
</dbReference>
<evidence type="ECO:0000313" key="4">
    <source>
        <dbReference type="Proteomes" id="UP000484547"/>
    </source>
</evidence>
<dbReference type="Proteomes" id="UP000443070">
    <property type="component" value="Unassembled WGS sequence"/>
</dbReference>
<name>A0A7X3BWE3_9FIRM</name>
<evidence type="ECO:0000313" key="2">
    <source>
        <dbReference type="EMBL" id="MTU04902.1"/>
    </source>
</evidence>
<dbReference type="CDD" id="cd00093">
    <property type="entry name" value="HTH_XRE"/>
    <property type="match status" value="1"/>
</dbReference>
<dbReference type="InterPro" id="IPR010982">
    <property type="entry name" value="Lambda_DNA-bd_dom_sf"/>
</dbReference>
<dbReference type="EMBL" id="WNBM01000010">
    <property type="protein sequence ID" value="MTT76713.1"/>
    <property type="molecule type" value="Genomic_DNA"/>
</dbReference>
<proteinExistence type="predicted"/>
<dbReference type="InterPro" id="IPR008003">
    <property type="entry name" value="DUF739"/>
</dbReference>
<reference evidence="3 4" key="1">
    <citation type="journal article" date="2019" name="Nat. Med.">
        <title>A library of human gut bacterial isolates paired with longitudinal multiomics data enables mechanistic microbiome research.</title>
        <authorList>
            <person name="Poyet M."/>
            <person name="Groussin M."/>
            <person name="Gibbons S.M."/>
            <person name="Avila-Pacheco J."/>
            <person name="Jiang X."/>
            <person name="Kearney S.M."/>
            <person name="Perrotta A.R."/>
            <person name="Berdy B."/>
            <person name="Zhao S."/>
            <person name="Lieberman T.D."/>
            <person name="Swanson P.K."/>
            <person name="Smith M."/>
            <person name="Roesemann S."/>
            <person name="Alexander J.E."/>
            <person name="Rich S.A."/>
            <person name="Livny J."/>
            <person name="Vlamakis H."/>
            <person name="Clish C."/>
            <person name="Bullock K."/>
            <person name="Deik A."/>
            <person name="Scott J."/>
            <person name="Pierce K.A."/>
            <person name="Xavier R.J."/>
            <person name="Alm E.J."/>
        </authorList>
    </citation>
    <scope>NUCLEOTIDE SEQUENCE [LARGE SCALE GENOMIC DNA]</scope>
    <source>
        <strain evidence="1 4">BIOML-A13</strain>
        <strain evidence="2 3">BIOML-A3</strain>
    </source>
</reference>
<dbReference type="RefSeq" id="WP_149877308.1">
    <property type="nucleotide sequence ID" value="NZ_WNBG01000013.1"/>
</dbReference>
<dbReference type="Pfam" id="PF05339">
    <property type="entry name" value="DUF739"/>
    <property type="match status" value="1"/>
</dbReference>
<dbReference type="AlphaFoldDB" id="A0A7X3BWE3"/>
<dbReference type="SUPFAM" id="SSF47413">
    <property type="entry name" value="lambda repressor-like DNA-binding domains"/>
    <property type="match status" value="1"/>
</dbReference>
<evidence type="ECO:0000313" key="3">
    <source>
        <dbReference type="Proteomes" id="UP000443070"/>
    </source>
</evidence>
<dbReference type="Gene3D" id="1.10.260.40">
    <property type="entry name" value="lambda repressor-like DNA-binding domains"/>
    <property type="match status" value="1"/>
</dbReference>
<dbReference type="GO" id="GO:0003677">
    <property type="term" value="F:DNA binding"/>
    <property type="evidence" value="ECO:0007669"/>
    <property type="project" value="InterPro"/>
</dbReference>
<evidence type="ECO:0000313" key="1">
    <source>
        <dbReference type="EMBL" id="MTT76713.1"/>
    </source>
</evidence>